<proteinExistence type="predicted"/>
<accession>A0A6A6XMF8</accession>
<gene>
    <name evidence="2" type="ORF">K505DRAFT_234787</name>
</gene>
<dbReference type="PANTHER" id="PTHR21310:SF55">
    <property type="entry name" value="AMINOGLYCOSIDE PHOSPHOTRANSFERASE DOMAIN-CONTAINING PROTEIN"/>
    <property type="match status" value="1"/>
</dbReference>
<dbReference type="InterPro" id="IPR011009">
    <property type="entry name" value="Kinase-like_dom_sf"/>
</dbReference>
<sequence length="364" mass="42146">MGGAEKQLCRACGWTTYNEVTSCYIPRIRIFYTNPYAGLWALGQDWLVWDRLNDGALGQDFVTWQFLRSRNVQNIPLVKEMRQLNAPTDQVQLTLTSRVKGQELGAIWDTLSLEEKASYRNQLTAMLRELRQFTAPFPQNADGTPLHDKILGLCRPTAATCKRIGKTKEDWFDNIAEELRSGISRQLKTKDAAVIEKKFRELQDNFPEHGTCVLTHADLNLTNIMVNNGKIEAIIDWERAGFYPWWAEWWFSRALNDVDGWELFRPIWNELFPDISEETFGSTFMQPVADVQRAWESCKIEHSEELHTWFRRGFCECQPYGGLLSKPNMGAKLEHKINYSDKPDTRLRLVRVSDGFKISPQKNT</sequence>
<dbReference type="Gene3D" id="3.90.1200.10">
    <property type="match status" value="1"/>
</dbReference>
<dbReference type="AlphaFoldDB" id="A0A6A6XMF8"/>
<dbReference type="InterPro" id="IPR051678">
    <property type="entry name" value="AGP_Transferase"/>
</dbReference>
<dbReference type="Proteomes" id="UP000799757">
    <property type="component" value="Unassembled WGS sequence"/>
</dbReference>
<dbReference type="SUPFAM" id="SSF56112">
    <property type="entry name" value="Protein kinase-like (PK-like)"/>
    <property type="match status" value="1"/>
</dbReference>
<dbReference type="OrthoDB" id="2906425at2759"/>
<dbReference type="InterPro" id="IPR002575">
    <property type="entry name" value="Aminoglycoside_PTrfase"/>
</dbReference>
<organism evidence="2 3">
    <name type="scientific">Melanomma pulvis-pyrius CBS 109.77</name>
    <dbReference type="NCBI Taxonomy" id="1314802"/>
    <lineage>
        <taxon>Eukaryota</taxon>
        <taxon>Fungi</taxon>
        <taxon>Dikarya</taxon>
        <taxon>Ascomycota</taxon>
        <taxon>Pezizomycotina</taxon>
        <taxon>Dothideomycetes</taxon>
        <taxon>Pleosporomycetidae</taxon>
        <taxon>Pleosporales</taxon>
        <taxon>Melanommataceae</taxon>
        <taxon>Melanomma</taxon>
    </lineage>
</organism>
<evidence type="ECO:0000313" key="3">
    <source>
        <dbReference type="Proteomes" id="UP000799757"/>
    </source>
</evidence>
<evidence type="ECO:0000259" key="1">
    <source>
        <dbReference type="Pfam" id="PF01636"/>
    </source>
</evidence>
<dbReference type="EMBL" id="MU001799">
    <property type="protein sequence ID" value="KAF2797756.1"/>
    <property type="molecule type" value="Genomic_DNA"/>
</dbReference>
<protein>
    <recommendedName>
        <fullName evidence="1">Aminoglycoside phosphotransferase domain-containing protein</fullName>
    </recommendedName>
</protein>
<name>A0A6A6XMF8_9PLEO</name>
<dbReference type="Pfam" id="PF01636">
    <property type="entry name" value="APH"/>
    <property type="match status" value="1"/>
</dbReference>
<reference evidence="2" key="1">
    <citation type="journal article" date="2020" name="Stud. Mycol.">
        <title>101 Dothideomycetes genomes: a test case for predicting lifestyles and emergence of pathogens.</title>
        <authorList>
            <person name="Haridas S."/>
            <person name="Albert R."/>
            <person name="Binder M."/>
            <person name="Bloem J."/>
            <person name="Labutti K."/>
            <person name="Salamov A."/>
            <person name="Andreopoulos B."/>
            <person name="Baker S."/>
            <person name="Barry K."/>
            <person name="Bills G."/>
            <person name="Bluhm B."/>
            <person name="Cannon C."/>
            <person name="Castanera R."/>
            <person name="Culley D."/>
            <person name="Daum C."/>
            <person name="Ezra D."/>
            <person name="Gonzalez J."/>
            <person name="Henrissat B."/>
            <person name="Kuo A."/>
            <person name="Liang C."/>
            <person name="Lipzen A."/>
            <person name="Lutzoni F."/>
            <person name="Magnuson J."/>
            <person name="Mondo S."/>
            <person name="Nolan M."/>
            <person name="Ohm R."/>
            <person name="Pangilinan J."/>
            <person name="Park H.-J."/>
            <person name="Ramirez L."/>
            <person name="Alfaro M."/>
            <person name="Sun H."/>
            <person name="Tritt A."/>
            <person name="Yoshinaga Y."/>
            <person name="Zwiers L.-H."/>
            <person name="Turgeon B."/>
            <person name="Goodwin S."/>
            <person name="Spatafora J."/>
            <person name="Crous P."/>
            <person name="Grigoriev I."/>
        </authorList>
    </citation>
    <scope>NUCLEOTIDE SEQUENCE</scope>
    <source>
        <strain evidence="2">CBS 109.77</strain>
    </source>
</reference>
<feature type="domain" description="Aminoglycoside phosphotransferase" evidence="1">
    <location>
        <begin position="92"/>
        <end position="253"/>
    </location>
</feature>
<keyword evidence="3" id="KW-1185">Reference proteome</keyword>
<evidence type="ECO:0000313" key="2">
    <source>
        <dbReference type="EMBL" id="KAF2797756.1"/>
    </source>
</evidence>
<dbReference type="PANTHER" id="PTHR21310">
    <property type="entry name" value="AMINOGLYCOSIDE PHOSPHOTRANSFERASE-RELATED-RELATED"/>
    <property type="match status" value="1"/>
</dbReference>